<comment type="caution">
    <text evidence="5">The sequence shown here is derived from an EMBL/GenBank/DDBJ whole genome shotgun (WGS) entry which is preliminary data.</text>
</comment>
<name>A0A4R8FRX5_9GAMM</name>
<evidence type="ECO:0000313" key="6">
    <source>
        <dbReference type="Proteomes" id="UP000294489"/>
    </source>
</evidence>
<feature type="domain" description="HTH cro/C1-type" evidence="4">
    <location>
        <begin position="9"/>
        <end position="64"/>
    </location>
</feature>
<dbReference type="PANTHER" id="PTHR40661:SF3">
    <property type="entry name" value="FELS-1 PROPHAGE TRANSCRIPTIONAL REGULATOR"/>
    <property type="match status" value="1"/>
</dbReference>
<reference evidence="5 6" key="1">
    <citation type="submission" date="2019-03" db="EMBL/GenBank/DDBJ databases">
        <title>Freshwater and sediment microbial communities from various areas in North America, analyzing microbe dynamics in response to fracking.</title>
        <authorList>
            <person name="Lamendella R."/>
        </authorList>
    </citation>
    <scope>NUCLEOTIDE SEQUENCE [LARGE SCALE GENOMIC DNA]</scope>
    <source>
        <strain evidence="5 6">6_TX</strain>
    </source>
</reference>
<dbReference type="SUPFAM" id="SSF47413">
    <property type="entry name" value="lambda repressor-like DNA-binding domains"/>
    <property type="match status" value="1"/>
</dbReference>
<dbReference type="OrthoDB" id="9791537at2"/>
<dbReference type="SUPFAM" id="SSF51306">
    <property type="entry name" value="LexA/Signal peptidase"/>
    <property type="match status" value="1"/>
</dbReference>
<organism evidence="5 6">
    <name type="scientific">Modicisalibacter xianhensis</name>
    <dbReference type="NCBI Taxonomy" id="442341"/>
    <lineage>
        <taxon>Bacteria</taxon>
        <taxon>Pseudomonadati</taxon>
        <taxon>Pseudomonadota</taxon>
        <taxon>Gammaproteobacteria</taxon>
        <taxon>Oceanospirillales</taxon>
        <taxon>Halomonadaceae</taxon>
        <taxon>Modicisalibacter</taxon>
    </lineage>
</organism>
<sequence length="222" mass="24873">MSETIGDRIRKARKRMGLTQPELTAACGWDSQGRISNYERDLREPKRPDLEKLAKALDVSVEWLWSGQGDLVREKHTAEQSNVAEAPPLLGMVPEISWVQAGHFSEVCFVDLDPESTNWYPRPPNCGPNTYALKVVGESMLDRYPPGRIIFVDPDVAPLSGDDVIAVMTETGEATFKQYLEEPGVGKMLKARNPAWKDPYISINGNCRVTGVIMAQMELRQR</sequence>
<keyword evidence="2" id="KW-0238">DNA-binding</keyword>
<protein>
    <submittedName>
        <fullName evidence="5">Phage repressor protein</fullName>
    </submittedName>
</protein>
<dbReference type="Gene3D" id="2.10.109.10">
    <property type="entry name" value="Umud Fragment, subunit A"/>
    <property type="match status" value="1"/>
</dbReference>
<dbReference type="RefSeq" id="WP_134017973.1">
    <property type="nucleotide sequence ID" value="NZ_SOEC01000008.1"/>
</dbReference>
<keyword evidence="3" id="KW-0804">Transcription</keyword>
<evidence type="ECO:0000256" key="2">
    <source>
        <dbReference type="ARBA" id="ARBA00023125"/>
    </source>
</evidence>
<dbReference type="Pfam" id="PF01381">
    <property type="entry name" value="HTH_3"/>
    <property type="match status" value="1"/>
</dbReference>
<dbReference type="CDD" id="cd06529">
    <property type="entry name" value="S24_LexA-like"/>
    <property type="match status" value="1"/>
</dbReference>
<dbReference type="InterPro" id="IPR001387">
    <property type="entry name" value="Cro/C1-type_HTH"/>
</dbReference>
<dbReference type="Pfam" id="PF00717">
    <property type="entry name" value="Peptidase_S24"/>
    <property type="match status" value="1"/>
</dbReference>
<evidence type="ECO:0000259" key="4">
    <source>
        <dbReference type="PROSITE" id="PS50943"/>
    </source>
</evidence>
<keyword evidence="1" id="KW-0805">Transcription regulation</keyword>
<dbReference type="SMART" id="SM00530">
    <property type="entry name" value="HTH_XRE"/>
    <property type="match status" value="1"/>
</dbReference>
<dbReference type="InterPro" id="IPR010982">
    <property type="entry name" value="Lambda_DNA-bd_dom_sf"/>
</dbReference>
<proteinExistence type="predicted"/>
<dbReference type="PROSITE" id="PS50943">
    <property type="entry name" value="HTH_CROC1"/>
    <property type="match status" value="1"/>
</dbReference>
<dbReference type="InterPro" id="IPR015927">
    <property type="entry name" value="Peptidase_S24_S26A/B/C"/>
</dbReference>
<dbReference type="Gene3D" id="1.10.260.40">
    <property type="entry name" value="lambda repressor-like DNA-binding domains"/>
    <property type="match status" value="1"/>
</dbReference>
<evidence type="ECO:0000256" key="1">
    <source>
        <dbReference type="ARBA" id="ARBA00023015"/>
    </source>
</evidence>
<evidence type="ECO:0000256" key="3">
    <source>
        <dbReference type="ARBA" id="ARBA00023163"/>
    </source>
</evidence>
<dbReference type="EMBL" id="SOEC01000008">
    <property type="protein sequence ID" value="TDX29134.1"/>
    <property type="molecule type" value="Genomic_DNA"/>
</dbReference>
<dbReference type="GO" id="GO:0003677">
    <property type="term" value="F:DNA binding"/>
    <property type="evidence" value="ECO:0007669"/>
    <property type="project" value="UniProtKB-KW"/>
</dbReference>
<dbReference type="Proteomes" id="UP000294489">
    <property type="component" value="Unassembled WGS sequence"/>
</dbReference>
<dbReference type="CDD" id="cd00093">
    <property type="entry name" value="HTH_XRE"/>
    <property type="match status" value="1"/>
</dbReference>
<gene>
    <name evidence="5" type="ORF">DFO67_108178</name>
</gene>
<evidence type="ECO:0000313" key="5">
    <source>
        <dbReference type="EMBL" id="TDX29134.1"/>
    </source>
</evidence>
<dbReference type="PANTHER" id="PTHR40661">
    <property type="match status" value="1"/>
</dbReference>
<dbReference type="InterPro" id="IPR036286">
    <property type="entry name" value="LexA/Signal_pep-like_sf"/>
</dbReference>
<dbReference type="AlphaFoldDB" id="A0A4R8FRX5"/>
<accession>A0A4R8FRX5</accession>
<dbReference type="InterPro" id="IPR039418">
    <property type="entry name" value="LexA-like"/>
</dbReference>